<dbReference type="GO" id="GO:0016020">
    <property type="term" value="C:membrane"/>
    <property type="evidence" value="ECO:0007669"/>
    <property type="project" value="UniProtKB-SubCell"/>
</dbReference>
<dbReference type="RefSeq" id="WP_046308060.1">
    <property type="nucleotide sequence ID" value="NZ_BMCV01000003.1"/>
</dbReference>
<dbReference type="NCBIfam" id="TIGR00785">
    <property type="entry name" value="dass"/>
    <property type="match status" value="1"/>
</dbReference>
<dbReference type="Pfam" id="PF00939">
    <property type="entry name" value="Na_sulph_symp"/>
    <property type="match status" value="1"/>
</dbReference>
<evidence type="ECO:0000256" key="2">
    <source>
        <dbReference type="ARBA" id="ARBA00007349"/>
    </source>
</evidence>
<feature type="transmembrane region" description="Helical" evidence="6">
    <location>
        <begin position="228"/>
        <end position="251"/>
    </location>
</feature>
<dbReference type="PIRSF" id="PIRSF002457">
    <property type="entry name" value="DASS"/>
    <property type="match status" value="1"/>
</dbReference>
<dbReference type="Proteomes" id="UP000033682">
    <property type="component" value="Unassembled WGS sequence"/>
</dbReference>
<comment type="caution">
    <text evidence="7">The sequence shown here is derived from an EMBL/GenBank/DDBJ whole genome shotgun (WGS) entry which is preliminary data.</text>
</comment>
<name>A0A0F4LPA8_9LACO</name>
<evidence type="ECO:0000256" key="3">
    <source>
        <dbReference type="ARBA" id="ARBA00022692"/>
    </source>
</evidence>
<feature type="transmembrane region" description="Helical" evidence="6">
    <location>
        <begin position="337"/>
        <end position="361"/>
    </location>
</feature>
<evidence type="ECO:0000256" key="5">
    <source>
        <dbReference type="ARBA" id="ARBA00023136"/>
    </source>
</evidence>
<organism evidence="7 8">
    <name type="scientific">Lactobacillus apis</name>
    <dbReference type="NCBI Taxonomy" id="303541"/>
    <lineage>
        <taxon>Bacteria</taxon>
        <taxon>Bacillati</taxon>
        <taxon>Bacillota</taxon>
        <taxon>Bacilli</taxon>
        <taxon>Lactobacillales</taxon>
        <taxon>Lactobacillaceae</taxon>
        <taxon>Lactobacillus</taxon>
    </lineage>
</organism>
<feature type="transmembrane region" description="Helical" evidence="6">
    <location>
        <begin position="61"/>
        <end position="78"/>
    </location>
</feature>
<feature type="transmembrane region" description="Helical" evidence="6">
    <location>
        <begin position="373"/>
        <end position="391"/>
    </location>
</feature>
<dbReference type="OrthoDB" id="1401038at2"/>
<protein>
    <submittedName>
        <fullName evidence="7">2-oxoglutarate/malate translocator</fullName>
    </submittedName>
</protein>
<dbReference type="AlphaFoldDB" id="A0A0F4LPA8"/>
<dbReference type="InterPro" id="IPR001898">
    <property type="entry name" value="SLC13A/DASS"/>
</dbReference>
<sequence>MKTLEKIDYKKFIFPVLLGLVFWFTAPIRPAGVTVQAWHMLAIFIATIVGCITLPIAISGVTLIGFTLTICLGLVPLADKVVNGKLIEKGAINAFANSSAWLIVMAFMISRGIVKTGLGRRISLYFIKWFGQKSLGLGYAIGAIDLIVSPATPSNGARAGGVVYPLIESLAETYDSKPNDPSRKKMGAYLIFTEFQVNIITSSLFMTACAPNLIAVALAGKAGVTLTWMQWFMAALVPAAICLLVIPYFVYKIYPPEVKETPNAKEWANKQLEELGKATLPEKMMAIIFVITLALWMLSSTLGIDATLIAFISVVLLLLTGVLTPKDILGETGAWNILIWLSILVFMAEKLTQFGFIGWLSTTISSSMKGGNWLITLIILALVLFYTHYLFASATAHNSAMFLPLLTVAIAAGAPKVMAAQFLALFSAIMGSTTHYSSTASSVLSSTGYVKQSEWWKMSFIFGIFYILVYGVIGLGWMKVIGMW</sequence>
<dbReference type="GeneID" id="78161086"/>
<feature type="transmembrane region" description="Helical" evidence="6">
    <location>
        <begin position="187"/>
        <end position="208"/>
    </location>
</feature>
<evidence type="ECO:0000256" key="4">
    <source>
        <dbReference type="ARBA" id="ARBA00022989"/>
    </source>
</evidence>
<reference evidence="7 8" key="1">
    <citation type="submission" date="2015-01" db="EMBL/GenBank/DDBJ databases">
        <title>Comparative genomics of the lactic acid bacteria isolated from the honey bee gut.</title>
        <authorList>
            <person name="Ellegaard K.M."/>
            <person name="Tamarit D."/>
            <person name="Javelind E."/>
            <person name="Olofsson T."/>
            <person name="Andersson S.G."/>
            <person name="Vasquez A."/>
        </authorList>
    </citation>
    <scope>NUCLEOTIDE SEQUENCE [LARGE SCALE GENOMIC DNA]</scope>
    <source>
        <strain evidence="7 8">Hma11</strain>
    </source>
</reference>
<evidence type="ECO:0000313" key="7">
    <source>
        <dbReference type="EMBL" id="KJY60109.1"/>
    </source>
</evidence>
<dbReference type="STRING" id="303541.JF72_14200"/>
<feature type="transmembrane region" description="Helical" evidence="6">
    <location>
        <begin position="455"/>
        <end position="478"/>
    </location>
</feature>
<feature type="transmembrane region" description="Helical" evidence="6">
    <location>
        <begin position="284"/>
        <end position="302"/>
    </location>
</feature>
<gene>
    <name evidence="7" type="ORF">JF72_14200</name>
</gene>
<dbReference type="GO" id="GO:0022857">
    <property type="term" value="F:transmembrane transporter activity"/>
    <property type="evidence" value="ECO:0007669"/>
    <property type="project" value="InterPro"/>
</dbReference>
<keyword evidence="8" id="KW-1185">Reference proteome</keyword>
<feature type="transmembrane region" description="Helical" evidence="6">
    <location>
        <begin position="403"/>
        <end position="429"/>
    </location>
</feature>
<feature type="transmembrane region" description="Helical" evidence="6">
    <location>
        <begin position="12"/>
        <end position="31"/>
    </location>
</feature>
<accession>A0A0F4LPA8</accession>
<comment type="similarity">
    <text evidence="2">Belongs to the SLC13A/DASS transporter (TC 2.A.47) family. DIT1 subfamily.</text>
</comment>
<proteinExistence type="inferred from homology"/>
<evidence type="ECO:0000313" key="8">
    <source>
        <dbReference type="Proteomes" id="UP000033682"/>
    </source>
</evidence>
<keyword evidence="3 6" id="KW-0812">Transmembrane</keyword>
<keyword evidence="4 6" id="KW-1133">Transmembrane helix</keyword>
<dbReference type="KEGG" id="lapi:DKL56_07805"/>
<feature type="transmembrane region" description="Helical" evidence="6">
    <location>
        <begin position="90"/>
        <end position="114"/>
    </location>
</feature>
<dbReference type="InterPro" id="IPR030676">
    <property type="entry name" value="CitT-rel"/>
</dbReference>
<keyword evidence="5 6" id="KW-0472">Membrane</keyword>
<evidence type="ECO:0000256" key="1">
    <source>
        <dbReference type="ARBA" id="ARBA00004141"/>
    </source>
</evidence>
<comment type="subcellular location">
    <subcellularLocation>
        <location evidence="1">Membrane</location>
        <topology evidence="1">Multi-pass membrane protein</topology>
    </subcellularLocation>
</comment>
<dbReference type="EMBL" id="JXLG01000010">
    <property type="protein sequence ID" value="KJY60109.1"/>
    <property type="molecule type" value="Genomic_DNA"/>
</dbReference>
<dbReference type="PATRIC" id="fig|303541.3.peg.1593"/>
<dbReference type="PANTHER" id="PTHR42826">
    <property type="entry name" value="DICARBOXYLATE TRANSPORTER 2.1, CHLOROPLASTIC"/>
    <property type="match status" value="1"/>
</dbReference>
<evidence type="ECO:0000256" key="6">
    <source>
        <dbReference type="SAM" id="Phobius"/>
    </source>
</evidence>
<feature type="transmembrane region" description="Helical" evidence="6">
    <location>
        <begin position="37"/>
        <end position="54"/>
    </location>
</feature>
<dbReference type="HOGENOM" id="CLU_005170_7_3_9"/>